<comment type="caution">
    <text evidence="1">The sequence shown here is derived from an EMBL/GenBank/DDBJ whole genome shotgun (WGS) entry which is preliminary data.</text>
</comment>
<dbReference type="EMBL" id="MBFR01000512">
    <property type="protein sequence ID" value="PVU87337.1"/>
    <property type="molecule type" value="Genomic_DNA"/>
</dbReference>
<evidence type="ECO:0000313" key="2">
    <source>
        <dbReference type="Proteomes" id="UP000245383"/>
    </source>
</evidence>
<protein>
    <submittedName>
        <fullName evidence="1">Uncharacterized protein</fullName>
    </submittedName>
</protein>
<accession>A0A2T9Y4U5</accession>
<gene>
    <name evidence="1" type="ORF">BB561_006379</name>
</gene>
<keyword evidence="2" id="KW-1185">Reference proteome</keyword>
<name>A0A2T9Y4U5_9FUNG</name>
<proteinExistence type="predicted"/>
<sequence>MHSALLAGKNSAVYTRFTGYRNREFQVAFYIKRKQAKKSGVLLFKTAGTGDYTTNGFVEERDTCKNVAYTCSYSNIAFNQLLHLELILVVIAEPNNPQIPLVVPASVANNIPIAAINSQYSNASKQTQLASFFM</sequence>
<organism evidence="1 2">
    <name type="scientific">Smittium simulii</name>
    <dbReference type="NCBI Taxonomy" id="133385"/>
    <lineage>
        <taxon>Eukaryota</taxon>
        <taxon>Fungi</taxon>
        <taxon>Fungi incertae sedis</taxon>
        <taxon>Zoopagomycota</taxon>
        <taxon>Kickxellomycotina</taxon>
        <taxon>Harpellomycetes</taxon>
        <taxon>Harpellales</taxon>
        <taxon>Legeriomycetaceae</taxon>
        <taxon>Smittium</taxon>
    </lineage>
</organism>
<dbReference type="AlphaFoldDB" id="A0A2T9Y4U5"/>
<evidence type="ECO:0000313" key="1">
    <source>
        <dbReference type="EMBL" id="PVU87337.1"/>
    </source>
</evidence>
<dbReference type="Proteomes" id="UP000245383">
    <property type="component" value="Unassembled WGS sequence"/>
</dbReference>
<reference evidence="1 2" key="1">
    <citation type="journal article" date="2018" name="MBio">
        <title>Comparative Genomics Reveals the Core Gene Toolbox for the Fungus-Insect Symbiosis.</title>
        <authorList>
            <person name="Wang Y."/>
            <person name="Stata M."/>
            <person name="Wang W."/>
            <person name="Stajich J.E."/>
            <person name="White M.M."/>
            <person name="Moncalvo J.M."/>
        </authorList>
    </citation>
    <scope>NUCLEOTIDE SEQUENCE [LARGE SCALE GENOMIC DNA]</scope>
    <source>
        <strain evidence="1 2">SWE-8-4</strain>
    </source>
</reference>